<proteinExistence type="predicted"/>
<organism evidence="10 11">
    <name type="scientific">Coprinopsis marcescibilis</name>
    <name type="common">Agaric fungus</name>
    <name type="synonym">Psathyrella marcescibilis</name>
    <dbReference type="NCBI Taxonomy" id="230819"/>
    <lineage>
        <taxon>Eukaryota</taxon>
        <taxon>Fungi</taxon>
        <taxon>Dikarya</taxon>
        <taxon>Basidiomycota</taxon>
        <taxon>Agaricomycotina</taxon>
        <taxon>Agaricomycetes</taxon>
        <taxon>Agaricomycetidae</taxon>
        <taxon>Agaricales</taxon>
        <taxon>Agaricineae</taxon>
        <taxon>Psathyrellaceae</taxon>
        <taxon>Coprinopsis</taxon>
    </lineage>
</organism>
<dbReference type="PROSITE" id="PS00028">
    <property type="entry name" value="ZINC_FINGER_C2H2_1"/>
    <property type="match status" value="2"/>
</dbReference>
<protein>
    <recommendedName>
        <fullName evidence="9">C2H2-type domain-containing protein</fullName>
    </recommendedName>
</protein>
<feature type="compositionally biased region" description="Polar residues" evidence="8">
    <location>
        <begin position="62"/>
        <end position="102"/>
    </location>
</feature>
<keyword evidence="4 7" id="KW-0863">Zinc-finger</keyword>
<dbReference type="GO" id="GO:0000981">
    <property type="term" value="F:DNA-binding transcription factor activity, RNA polymerase II-specific"/>
    <property type="evidence" value="ECO:0007669"/>
    <property type="project" value="TreeGrafter"/>
</dbReference>
<feature type="domain" description="C2H2-type" evidence="9">
    <location>
        <begin position="206"/>
        <end position="233"/>
    </location>
</feature>
<feature type="region of interest" description="Disordered" evidence="8">
    <location>
        <begin position="341"/>
        <end position="469"/>
    </location>
</feature>
<keyword evidence="2" id="KW-0479">Metal-binding</keyword>
<feature type="compositionally biased region" description="Low complexity" evidence="8">
    <location>
        <begin position="1"/>
        <end position="14"/>
    </location>
</feature>
<dbReference type="EMBL" id="ML210230">
    <property type="protein sequence ID" value="TFK22867.1"/>
    <property type="molecule type" value="Genomic_DNA"/>
</dbReference>
<dbReference type="AlphaFoldDB" id="A0A5C3KRL2"/>
<feature type="compositionally biased region" description="Basic and acidic residues" evidence="8">
    <location>
        <begin position="279"/>
        <end position="304"/>
    </location>
</feature>
<feature type="compositionally biased region" description="Basic residues" evidence="8">
    <location>
        <begin position="368"/>
        <end position="378"/>
    </location>
</feature>
<evidence type="ECO:0000256" key="5">
    <source>
        <dbReference type="ARBA" id="ARBA00022833"/>
    </source>
</evidence>
<sequence>MESPSSSKSVSLPSIHEMFPEHLMGSNEQAGGSSTSRRGSQDSSSKVGQSPVSQHGTHRPLSRSSVPQATTKETSQPSRDHSFSPSSRARTIYSRNTEPTSSRQHRGSSETTPAFRVSSSGTPPPSAPTFGAGGSPRRPRESTSLPAELAGMKLKDRPASTSTQPSIISFPVGSGTAASRQEEAGDPAANHSDDEGSTEPNTGKKHVCPTCFKRFNRPSSLRIHVNTHTGATPFRCPWPNCGREFNVNSNMRRHYRNHTTPGFSRQPNDIRRRRRRLEPTIVDHHPSNDNDHHSLRRVPNEDFVRGAPGAGYGSDESDGYESDYGKPSHELLDYDLHHASYPQHHSVPRSSLGGSSRSSASYAPHPHSQPHSRSHHHQPTVQQYQYPPPAGYYHPHSQSHRESSSRHYASSSHRGSHQYPPQVSPRHHPYPLPSGRPYTPAGSSFHSSSPSPSPSPPPHHHAHAVSHKEPVYSASIPYLRSATQSQVSTTLRPAFGSTTSRISSERSHRSSSGW</sequence>
<evidence type="ECO:0000313" key="11">
    <source>
        <dbReference type="Proteomes" id="UP000307440"/>
    </source>
</evidence>
<dbReference type="PANTHER" id="PTHR24394">
    <property type="entry name" value="ZINC FINGER PROTEIN"/>
    <property type="match status" value="1"/>
</dbReference>
<dbReference type="Pfam" id="PF00096">
    <property type="entry name" value="zf-C2H2"/>
    <property type="match status" value="2"/>
</dbReference>
<dbReference type="GO" id="GO:0005634">
    <property type="term" value="C:nucleus"/>
    <property type="evidence" value="ECO:0007669"/>
    <property type="project" value="UniProtKB-SubCell"/>
</dbReference>
<keyword evidence="5" id="KW-0862">Zinc</keyword>
<dbReference type="Gene3D" id="3.30.160.60">
    <property type="entry name" value="Classic Zinc Finger"/>
    <property type="match status" value="2"/>
</dbReference>
<comment type="subcellular location">
    <subcellularLocation>
        <location evidence="1">Nucleus</location>
    </subcellularLocation>
</comment>
<dbReference type="InterPro" id="IPR036236">
    <property type="entry name" value="Znf_C2H2_sf"/>
</dbReference>
<keyword evidence="6" id="KW-0539">Nucleus</keyword>
<dbReference type="OrthoDB" id="6077919at2759"/>
<evidence type="ECO:0000256" key="6">
    <source>
        <dbReference type="ARBA" id="ARBA00023242"/>
    </source>
</evidence>
<feature type="region of interest" description="Disordered" evidence="8">
    <location>
        <begin position="1"/>
        <end position="205"/>
    </location>
</feature>
<evidence type="ECO:0000256" key="4">
    <source>
        <dbReference type="ARBA" id="ARBA00022771"/>
    </source>
</evidence>
<evidence type="ECO:0000259" key="9">
    <source>
        <dbReference type="PROSITE" id="PS50157"/>
    </source>
</evidence>
<evidence type="ECO:0000256" key="1">
    <source>
        <dbReference type="ARBA" id="ARBA00004123"/>
    </source>
</evidence>
<dbReference type="PANTHER" id="PTHR24394:SF44">
    <property type="entry name" value="ZINC FINGER PROTEIN 271-LIKE"/>
    <property type="match status" value="1"/>
</dbReference>
<dbReference type="InterPro" id="IPR013087">
    <property type="entry name" value="Znf_C2H2_type"/>
</dbReference>
<evidence type="ECO:0000313" key="10">
    <source>
        <dbReference type="EMBL" id="TFK22867.1"/>
    </source>
</evidence>
<name>A0A5C3KRL2_COPMA</name>
<evidence type="ECO:0000256" key="8">
    <source>
        <dbReference type="SAM" id="MobiDB-lite"/>
    </source>
</evidence>
<keyword evidence="3" id="KW-0677">Repeat</keyword>
<dbReference type="STRING" id="230819.A0A5C3KRL2"/>
<feature type="compositionally biased region" description="Low complexity" evidence="8">
    <location>
        <begin position="348"/>
        <end position="367"/>
    </location>
</feature>
<feature type="domain" description="C2H2-type" evidence="9">
    <location>
        <begin position="234"/>
        <end position="259"/>
    </location>
</feature>
<feature type="region of interest" description="Disordered" evidence="8">
    <location>
        <begin position="482"/>
        <end position="514"/>
    </location>
</feature>
<feature type="region of interest" description="Disordered" evidence="8">
    <location>
        <begin position="279"/>
        <end position="328"/>
    </location>
</feature>
<accession>A0A5C3KRL2</accession>
<dbReference type="SMART" id="SM00355">
    <property type="entry name" value="ZnF_C2H2"/>
    <property type="match status" value="2"/>
</dbReference>
<gene>
    <name evidence="10" type="ORF">FA15DRAFT_671045</name>
</gene>
<dbReference type="PROSITE" id="PS50157">
    <property type="entry name" value="ZINC_FINGER_C2H2_2"/>
    <property type="match status" value="2"/>
</dbReference>
<feature type="compositionally biased region" description="Low complexity" evidence="8">
    <location>
        <begin position="379"/>
        <end position="396"/>
    </location>
</feature>
<reference evidence="10 11" key="1">
    <citation type="journal article" date="2019" name="Nat. Ecol. Evol.">
        <title>Megaphylogeny resolves global patterns of mushroom evolution.</title>
        <authorList>
            <person name="Varga T."/>
            <person name="Krizsan K."/>
            <person name="Foldi C."/>
            <person name="Dima B."/>
            <person name="Sanchez-Garcia M."/>
            <person name="Sanchez-Ramirez S."/>
            <person name="Szollosi G.J."/>
            <person name="Szarkandi J.G."/>
            <person name="Papp V."/>
            <person name="Albert L."/>
            <person name="Andreopoulos W."/>
            <person name="Angelini C."/>
            <person name="Antonin V."/>
            <person name="Barry K.W."/>
            <person name="Bougher N.L."/>
            <person name="Buchanan P."/>
            <person name="Buyck B."/>
            <person name="Bense V."/>
            <person name="Catcheside P."/>
            <person name="Chovatia M."/>
            <person name="Cooper J."/>
            <person name="Damon W."/>
            <person name="Desjardin D."/>
            <person name="Finy P."/>
            <person name="Geml J."/>
            <person name="Haridas S."/>
            <person name="Hughes K."/>
            <person name="Justo A."/>
            <person name="Karasinski D."/>
            <person name="Kautmanova I."/>
            <person name="Kiss B."/>
            <person name="Kocsube S."/>
            <person name="Kotiranta H."/>
            <person name="LaButti K.M."/>
            <person name="Lechner B.E."/>
            <person name="Liimatainen K."/>
            <person name="Lipzen A."/>
            <person name="Lukacs Z."/>
            <person name="Mihaltcheva S."/>
            <person name="Morgado L.N."/>
            <person name="Niskanen T."/>
            <person name="Noordeloos M.E."/>
            <person name="Ohm R.A."/>
            <person name="Ortiz-Santana B."/>
            <person name="Ovrebo C."/>
            <person name="Racz N."/>
            <person name="Riley R."/>
            <person name="Savchenko A."/>
            <person name="Shiryaev A."/>
            <person name="Soop K."/>
            <person name="Spirin V."/>
            <person name="Szebenyi C."/>
            <person name="Tomsovsky M."/>
            <person name="Tulloss R.E."/>
            <person name="Uehling J."/>
            <person name="Grigoriev I.V."/>
            <person name="Vagvolgyi C."/>
            <person name="Papp T."/>
            <person name="Martin F.M."/>
            <person name="Miettinen O."/>
            <person name="Hibbett D.S."/>
            <person name="Nagy L.G."/>
        </authorList>
    </citation>
    <scope>NUCLEOTIDE SEQUENCE [LARGE SCALE GENOMIC DNA]</scope>
    <source>
        <strain evidence="10 11">CBS 121175</strain>
    </source>
</reference>
<dbReference type="GO" id="GO:0008270">
    <property type="term" value="F:zinc ion binding"/>
    <property type="evidence" value="ECO:0007669"/>
    <property type="project" value="UniProtKB-KW"/>
</dbReference>
<keyword evidence="11" id="KW-1185">Reference proteome</keyword>
<evidence type="ECO:0000256" key="3">
    <source>
        <dbReference type="ARBA" id="ARBA00022737"/>
    </source>
</evidence>
<feature type="compositionally biased region" description="Polar residues" evidence="8">
    <location>
        <begin position="46"/>
        <end position="55"/>
    </location>
</feature>
<evidence type="ECO:0000256" key="2">
    <source>
        <dbReference type="ARBA" id="ARBA00022723"/>
    </source>
</evidence>
<feature type="compositionally biased region" description="Low complexity" evidence="8">
    <location>
        <begin position="31"/>
        <end position="45"/>
    </location>
</feature>
<dbReference type="Proteomes" id="UP000307440">
    <property type="component" value="Unassembled WGS sequence"/>
</dbReference>
<dbReference type="SUPFAM" id="SSF57667">
    <property type="entry name" value="beta-beta-alpha zinc fingers"/>
    <property type="match status" value="1"/>
</dbReference>
<feature type="compositionally biased region" description="Polar residues" evidence="8">
    <location>
        <begin position="482"/>
        <end position="491"/>
    </location>
</feature>
<evidence type="ECO:0000256" key="7">
    <source>
        <dbReference type="PROSITE-ProRule" id="PRU00042"/>
    </source>
</evidence>